<dbReference type="EMBL" id="CATNWA010018856">
    <property type="protein sequence ID" value="CAI9609891.1"/>
    <property type="molecule type" value="Genomic_DNA"/>
</dbReference>
<comment type="caution">
    <text evidence="1">The sequence shown here is derived from an EMBL/GenBank/DDBJ whole genome shotgun (WGS) entry which is preliminary data.</text>
</comment>
<feature type="non-terminal residue" evidence="1">
    <location>
        <position position="34"/>
    </location>
</feature>
<keyword evidence="2" id="KW-1185">Reference proteome</keyword>
<organism evidence="1 2">
    <name type="scientific">Staurois parvus</name>
    <dbReference type="NCBI Taxonomy" id="386267"/>
    <lineage>
        <taxon>Eukaryota</taxon>
        <taxon>Metazoa</taxon>
        <taxon>Chordata</taxon>
        <taxon>Craniata</taxon>
        <taxon>Vertebrata</taxon>
        <taxon>Euteleostomi</taxon>
        <taxon>Amphibia</taxon>
        <taxon>Batrachia</taxon>
        <taxon>Anura</taxon>
        <taxon>Neobatrachia</taxon>
        <taxon>Ranoidea</taxon>
        <taxon>Ranidae</taxon>
        <taxon>Staurois</taxon>
    </lineage>
</organism>
<name>A0ABN9GMH5_9NEOB</name>
<evidence type="ECO:0000313" key="1">
    <source>
        <dbReference type="EMBL" id="CAI9609891.1"/>
    </source>
</evidence>
<proteinExistence type="predicted"/>
<dbReference type="Proteomes" id="UP001162483">
    <property type="component" value="Unassembled WGS sequence"/>
</dbReference>
<gene>
    <name evidence="1" type="ORF">SPARVUS_LOCUS14326022</name>
</gene>
<evidence type="ECO:0000313" key="2">
    <source>
        <dbReference type="Proteomes" id="UP001162483"/>
    </source>
</evidence>
<reference evidence="1" key="1">
    <citation type="submission" date="2023-05" db="EMBL/GenBank/DDBJ databases">
        <authorList>
            <person name="Stuckert A."/>
        </authorList>
    </citation>
    <scope>NUCLEOTIDE SEQUENCE</scope>
</reference>
<accession>A0ABN9GMH5</accession>
<protein>
    <submittedName>
        <fullName evidence="1">Uncharacterized protein</fullName>
    </submittedName>
</protein>
<sequence>MSCQSAPGKDNHSVCVQSYRCIPTLRDRIKKINS</sequence>